<evidence type="ECO:0000313" key="2">
    <source>
        <dbReference type="Proteomes" id="UP000282971"/>
    </source>
</evidence>
<reference evidence="1 2" key="1">
    <citation type="submission" date="2019-01" db="EMBL/GenBank/DDBJ databases">
        <authorList>
            <person name="Chen W.-M."/>
        </authorList>
    </citation>
    <scope>NUCLEOTIDE SEQUENCE [LARGE SCALE GENOMIC DNA]</scope>
    <source>
        <strain evidence="1 2">CCP-7</strain>
    </source>
</reference>
<keyword evidence="2" id="KW-1185">Reference proteome</keyword>
<dbReference type="EMBL" id="SACN01000003">
    <property type="protein sequence ID" value="RVT90448.1"/>
    <property type="molecule type" value="Genomic_DNA"/>
</dbReference>
<protein>
    <submittedName>
        <fullName evidence="1">DUF2141 domain-containing protein</fullName>
    </submittedName>
</protein>
<comment type="caution">
    <text evidence="1">The sequence shown here is derived from an EMBL/GenBank/DDBJ whole genome shotgun (WGS) entry which is preliminary data.</text>
</comment>
<dbReference type="Proteomes" id="UP000282971">
    <property type="component" value="Unassembled WGS sequence"/>
</dbReference>
<proteinExistence type="predicted"/>
<evidence type="ECO:0000313" key="1">
    <source>
        <dbReference type="EMBL" id="RVT90448.1"/>
    </source>
</evidence>
<dbReference type="Pfam" id="PF09912">
    <property type="entry name" value="DUF2141"/>
    <property type="match status" value="1"/>
</dbReference>
<name>A0A437LYE6_9SPHN</name>
<dbReference type="AlphaFoldDB" id="A0A437LYE6"/>
<gene>
    <name evidence="1" type="ORF">EOD43_19535</name>
</gene>
<dbReference type="OrthoDB" id="9788332at2"/>
<organism evidence="1 2">
    <name type="scientific">Sphingomonas crocodyli</name>
    <dbReference type="NCBI Taxonomy" id="1979270"/>
    <lineage>
        <taxon>Bacteria</taxon>
        <taxon>Pseudomonadati</taxon>
        <taxon>Pseudomonadota</taxon>
        <taxon>Alphaproteobacteria</taxon>
        <taxon>Sphingomonadales</taxon>
        <taxon>Sphingomonadaceae</taxon>
        <taxon>Sphingomonas</taxon>
    </lineage>
</organism>
<sequence>MSDAQLEVAPTGLRNGKGLIRLCLTQDSRHFPNCAGDPKAIRRSAPVGNAPLILAGLVPGRYAMSLIHDENGNGKLDTVLGMPREGFGFSRDPAIGFAPPKFDAVLFDVSPGHSRRQVRIRYLF</sequence>
<accession>A0A437LYE6</accession>
<dbReference type="InterPro" id="IPR018673">
    <property type="entry name" value="DUF2141"/>
</dbReference>